<protein>
    <recommendedName>
        <fullName evidence="6 12">Dihydropteroate synthase</fullName>
        <shortName evidence="12">DHPS</shortName>
        <ecNumber evidence="5 12">2.5.1.15</ecNumber>
    </recommendedName>
    <alternativeName>
        <fullName evidence="11 12">Dihydropteroate pyrophosphorylase</fullName>
    </alternativeName>
</protein>
<dbReference type="CDD" id="cd00739">
    <property type="entry name" value="DHPS"/>
    <property type="match status" value="1"/>
</dbReference>
<evidence type="ECO:0000256" key="1">
    <source>
        <dbReference type="ARBA" id="ARBA00000012"/>
    </source>
</evidence>
<evidence type="ECO:0000256" key="6">
    <source>
        <dbReference type="ARBA" id="ARBA00016919"/>
    </source>
</evidence>
<comment type="caution">
    <text evidence="14">The sequence shown here is derived from an EMBL/GenBank/DDBJ whole genome shotgun (WGS) entry which is preliminary data.</text>
</comment>
<keyword evidence="10 12" id="KW-0289">Folate biosynthesis</keyword>
<dbReference type="PROSITE" id="PS50972">
    <property type="entry name" value="PTERIN_BINDING"/>
    <property type="match status" value="1"/>
</dbReference>
<evidence type="ECO:0000256" key="3">
    <source>
        <dbReference type="ARBA" id="ARBA00004763"/>
    </source>
</evidence>
<dbReference type="PROSITE" id="PS00792">
    <property type="entry name" value="DHPS_1"/>
    <property type="match status" value="1"/>
</dbReference>
<evidence type="ECO:0000256" key="10">
    <source>
        <dbReference type="ARBA" id="ARBA00022909"/>
    </source>
</evidence>
<reference evidence="14 15" key="1">
    <citation type="submission" date="2020-08" db="EMBL/GenBank/DDBJ databases">
        <title>Genomic Encyclopedia of Type Strains, Phase IV (KMG-IV): sequencing the most valuable type-strain genomes for metagenomic binning, comparative biology and taxonomic classification.</title>
        <authorList>
            <person name="Goeker M."/>
        </authorList>
    </citation>
    <scope>NUCLEOTIDE SEQUENCE [LARGE SCALE GENOMIC DNA]</scope>
    <source>
        <strain evidence="14 15">DSM 21458</strain>
    </source>
</reference>
<dbReference type="Gene3D" id="3.20.20.20">
    <property type="entry name" value="Dihydropteroate synthase-like"/>
    <property type="match status" value="1"/>
</dbReference>
<feature type="domain" description="Pterin-binding" evidence="13">
    <location>
        <begin position="30"/>
        <end position="281"/>
    </location>
</feature>
<dbReference type="PANTHER" id="PTHR20941:SF1">
    <property type="entry name" value="FOLIC ACID SYNTHESIS PROTEIN FOL1"/>
    <property type="match status" value="1"/>
</dbReference>
<evidence type="ECO:0000259" key="13">
    <source>
        <dbReference type="PROSITE" id="PS50972"/>
    </source>
</evidence>
<comment type="similarity">
    <text evidence="4 12">Belongs to the DHPS family.</text>
</comment>
<dbReference type="InterPro" id="IPR011005">
    <property type="entry name" value="Dihydropteroate_synth-like_sf"/>
</dbReference>
<comment type="cofactor">
    <cofactor evidence="2 12">
        <name>Mg(2+)</name>
        <dbReference type="ChEBI" id="CHEBI:18420"/>
    </cofactor>
</comment>
<dbReference type="UniPathway" id="UPA00077">
    <property type="reaction ID" value="UER00156"/>
</dbReference>
<proteinExistence type="inferred from homology"/>
<keyword evidence="7 12" id="KW-0808">Transferase</keyword>
<evidence type="ECO:0000256" key="12">
    <source>
        <dbReference type="RuleBase" id="RU361205"/>
    </source>
</evidence>
<comment type="pathway">
    <text evidence="3 12">Cofactor biosynthesis; tetrahydrofolate biosynthesis; 7,8-dihydrofolate from 2-amino-4-hydroxy-6-hydroxymethyl-7,8-dihydropteridine diphosphate and 4-aminobenzoate: step 1/2.</text>
</comment>
<dbReference type="EC" id="2.5.1.15" evidence="5 12"/>
<comment type="function">
    <text evidence="12">Catalyzes the condensation of para-aminobenzoate (pABA) with 6-hydroxymethyl-7,8-dihydropterin diphosphate (DHPt-PP) to form 7,8-dihydropteroate (H2Pte), the immediate precursor of folate derivatives.</text>
</comment>
<dbReference type="InterPro" id="IPR000489">
    <property type="entry name" value="Pterin-binding_dom"/>
</dbReference>
<evidence type="ECO:0000256" key="11">
    <source>
        <dbReference type="ARBA" id="ARBA00030193"/>
    </source>
</evidence>
<dbReference type="Proteomes" id="UP000569951">
    <property type="component" value="Unassembled WGS sequence"/>
</dbReference>
<keyword evidence="8 12" id="KW-0479">Metal-binding</keyword>
<evidence type="ECO:0000256" key="9">
    <source>
        <dbReference type="ARBA" id="ARBA00022842"/>
    </source>
</evidence>
<evidence type="ECO:0000313" key="15">
    <source>
        <dbReference type="Proteomes" id="UP000569951"/>
    </source>
</evidence>
<dbReference type="GO" id="GO:0004156">
    <property type="term" value="F:dihydropteroate synthase activity"/>
    <property type="evidence" value="ECO:0007669"/>
    <property type="project" value="UniProtKB-EC"/>
</dbReference>
<comment type="catalytic activity">
    <reaction evidence="1">
        <text>(7,8-dihydropterin-6-yl)methyl diphosphate + 4-aminobenzoate = 7,8-dihydropteroate + diphosphate</text>
        <dbReference type="Rhea" id="RHEA:19949"/>
        <dbReference type="ChEBI" id="CHEBI:17836"/>
        <dbReference type="ChEBI" id="CHEBI:17839"/>
        <dbReference type="ChEBI" id="CHEBI:33019"/>
        <dbReference type="ChEBI" id="CHEBI:72950"/>
        <dbReference type="EC" id="2.5.1.15"/>
    </reaction>
</comment>
<evidence type="ECO:0000256" key="2">
    <source>
        <dbReference type="ARBA" id="ARBA00001946"/>
    </source>
</evidence>
<dbReference type="SUPFAM" id="SSF51717">
    <property type="entry name" value="Dihydropteroate synthetase-like"/>
    <property type="match status" value="1"/>
</dbReference>
<evidence type="ECO:0000256" key="4">
    <source>
        <dbReference type="ARBA" id="ARBA00009503"/>
    </source>
</evidence>
<organism evidence="14 15">
    <name type="scientific">Deinobacterium chartae</name>
    <dbReference type="NCBI Taxonomy" id="521158"/>
    <lineage>
        <taxon>Bacteria</taxon>
        <taxon>Thermotogati</taxon>
        <taxon>Deinococcota</taxon>
        <taxon>Deinococci</taxon>
        <taxon>Deinococcales</taxon>
        <taxon>Deinococcaceae</taxon>
        <taxon>Deinobacterium</taxon>
    </lineage>
</organism>
<evidence type="ECO:0000256" key="5">
    <source>
        <dbReference type="ARBA" id="ARBA00012458"/>
    </source>
</evidence>
<dbReference type="GO" id="GO:0046872">
    <property type="term" value="F:metal ion binding"/>
    <property type="evidence" value="ECO:0007669"/>
    <property type="project" value="UniProtKB-KW"/>
</dbReference>
<evidence type="ECO:0000256" key="8">
    <source>
        <dbReference type="ARBA" id="ARBA00022723"/>
    </source>
</evidence>
<accession>A0A841HVM3</accession>
<keyword evidence="15" id="KW-1185">Reference proteome</keyword>
<dbReference type="InterPro" id="IPR045031">
    <property type="entry name" value="DHP_synth-like"/>
</dbReference>
<sequence length="296" mass="31668">MLSQFQLDFGFPVPGARPLGDRWRLEWRGAALMGILNVTPDSFSDGGRHATLPAALQHAHALLEAGARFIDVGGESTRPGAQPVAVEQELERVVPVVRALAAEGRAVISVDTLKPEVADAALTAGAHLINDVSGLRNPAMLEVCARHAAPAVIMHMRGEPRTMQHNPHYDDVVAEVHGYLEAQARVALEAGLPSVMLDPGIGFGKTVAHNLSLLRALNDLTARGYPVLLGASRKRLIEVLAGVPEPARRDPGSLALHLWGVQAGVALLRVHDVAGHAQALRVWAALEEDSWEKSAW</sequence>
<keyword evidence="9 12" id="KW-0460">Magnesium</keyword>
<dbReference type="GO" id="GO:0046656">
    <property type="term" value="P:folic acid biosynthetic process"/>
    <property type="evidence" value="ECO:0007669"/>
    <property type="project" value="UniProtKB-KW"/>
</dbReference>
<dbReference type="EMBL" id="JACHHG010000003">
    <property type="protein sequence ID" value="MBB6097437.1"/>
    <property type="molecule type" value="Genomic_DNA"/>
</dbReference>
<dbReference type="InterPro" id="IPR006390">
    <property type="entry name" value="DHP_synth_dom"/>
</dbReference>
<dbReference type="PANTHER" id="PTHR20941">
    <property type="entry name" value="FOLATE SYNTHESIS PROTEINS"/>
    <property type="match status" value="1"/>
</dbReference>
<dbReference type="NCBIfam" id="TIGR01496">
    <property type="entry name" value="DHPS"/>
    <property type="match status" value="1"/>
</dbReference>
<dbReference type="AlphaFoldDB" id="A0A841HVM3"/>
<gene>
    <name evidence="14" type="ORF">HNR42_000854</name>
</gene>
<dbReference type="GO" id="GO:0005829">
    <property type="term" value="C:cytosol"/>
    <property type="evidence" value="ECO:0007669"/>
    <property type="project" value="TreeGrafter"/>
</dbReference>
<dbReference type="GO" id="GO:0046654">
    <property type="term" value="P:tetrahydrofolate biosynthetic process"/>
    <property type="evidence" value="ECO:0007669"/>
    <property type="project" value="UniProtKB-UniPathway"/>
</dbReference>
<name>A0A841HVM3_9DEIO</name>
<dbReference type="FunFam" id="3.20.20.20:FF:000006">
    <property type="entry name" value="Dihydropteroate synthase"/>
    <property type="match status" value="1"/>
</dbReference>
<evidence type="ECO:0000313" key="14">
    <source>
        <dbReference type="EMBL" id="MBB6097437.1"/>
    </source>
</evidence>
<evidence type="ECO:0000256" key="7">
    <source>
        <dbReference type="ARBA" id="ARBA00022679"/>
    </source>
</evidence>
<dbReference type="Pfam" id="PF00809">
    <property type="entry name" value="Pterin_bind"/>
    <property type="match status" value="1"/>
</dbReference>